<gene>
    <name evidence="7" type="ORF">RD2015_4095</name>
</gene>
<keyword evidence="6" id="KW-1003">Cell membrane</keyword>
<name>A0A0U3NJF4_9BURK</name>
<dbReference type="PANTHER" id="PTHR23427:SF2">
    <property type="entry name" value="SURFEIT LOCUS PROTEIN 1"/>
    <property type="match status" value="1"/>
</dbReference>
<keyword evidence="3 6" id="KW-0812">Transmembrane</keyword>
<dbReference type="GO" id="GO:0005886">
    <property type="term" value="C:plasma membrane"/>
    <property type="evidence" value="ECO:0007669"/>
    <property type="project" value="UniProtKB-SubCell"/>
</dbReference>
<evidence type="ECO:0000256" key="1">
    <source>
        <dbReference type="ARBA" id="ARBA00004370"/>
    </source>
</evidence>
<dbReference type="AlphaFoldDB" id="A0A0U3NJF4"/>
<dbReference type="PANTHER" id="PTHR23427">
    <property type="entry name" value="SURFEIT LOCUS PROTEIN"/>
    <property type="match status" value="1"/>
</dbReference>
<organism evidence="7 8">
    <name type="scientific">Roseateles depolymerans</name>
    <dbReference type="NCBI Taxonomy" id="76731"/>
    <lineage>
        <taxon>Bacteria</taxon>
        <taxon>Pseudomonadati</taxon>
        <taxon>Pseudomonadota</taxon>
        <taxon>Betaproteobacteria</taxon>
        <taxon>Burkholderiales</taxon>
        <taxon>Sphaerotilaceae</taxon>
        <taxon>Roseateles</taxon>
    </lineage>
</organism>
<dbReference type="InterPro" id="IPR045214">
    <property type="entry name" value="Surf1/Surf4"/>
</dbReference>
<sequence>MADRRWVVAVAALVGLVVTISLGRWQLDRAAQKIALQQALEQRALLPPLSNEQLPKADEALPEALLHRHAQLVGQWDAQPAHTVFLDNRPMDGRAGFFVLTPFQLKGRQESVLVQRGWVPRDAAQRERLPTLVLPQGDVRIEGHIAAAPSRAFELGSPVRSGPIRQNVELPAFQDETGVRLLPLVLLETPSPQASSAPSDGLLRHWPAPAVDVNKHYGYAFQWFALAALILGLYVWFQVLAPLRRDRRRRSSPDTDAA</sequence>
<comment type="similarity">
    <text evidence="2 6">Belongs to the SURF1 family.</text>
</comment>
<dbReference type="PATRIC" id="fig|76731.3.peg.4195"/>
<comment type="subcellular location">
    <subcellularLocation>
        <location evidence="6">Cell membrane</location>
        <topology evidence="6">Multi-pass membrane protein</topology>
    </subcellularLocation>
    <subcellularLocation>
        <location evidence="1">Membrane</location>
    </subcellularLocation>
</comment>
<evidence type="ECO:0000256" key="4">
    <source>
        <dbReference type="ARBA" id="ARBA00022989"/>
    </source>
</evidence>
<reference evidence="7 8" key="1">
    <citation type="submission" date="2015-12" db="EMBL/GenBank/DDBJ databases">
        <title>Complete genome of Roseateles depolymerans KCTC 42856.</title>
        <authorList>
            <person name="Kim K.M."/>
        </authorList>
    </citation>
    <scope>NUCLEOTIDE SEQUENCE [LARGE SCALE GENOMIC DNA]</scope>
    <source>
        <strain evidence="7 8">KCTC 42856</strain>
    </source>
</reference>
<evidence type="ECO:0000256" key="6">
    <source>
        <dbReference type="RuleBase" id="RU363076"/>
    </source>
</evidence>
<dbReference type="STRING" id="76731.RD2015_4095"/>
<accession>A0A0U3NJF4</accession>
<dbReference type="Pfam" id="PF02104">
    <property type="entry name" value="SURF1"/>
    <property type="match status" value="1"/>
</dbReference>
<comment type="caution">
    <text evidence="6">Lacks conserved residue(s) required for the propagation of feature annotation.</text>
</comment>
<evidence type="ECO:0000313" key="8">
    <source>
        <dbReference type="Proteomes" id="UP000060699"/>
    </source>
</evidence>
<dbReference type="RefSeq" id="WP_058936489.1">
    <property type="nucleotide sequence ID" value="NZ_CP013729.1"/>
</dbReference>
<dbReference type="CDD" id="cd06662">
    <property type="entry name" value="SURF1"/>
    <property type="match status" value="1"/>
</dbReference>
<evidence type="ECO:0000313" key="7">
    <source>
        <dbReference type="EMBL" id="ALV08544.1"/>
    </source>
</evidence>
<feature type="transmembrane region" description="Helical" evidence="6">
    <location>
        <begin position="220"/>
        <end position="241"/>
    </location>
</feature>
<dbReference type="InterPro" id="IPR002994">
    <property type="entry name" value="Surf1/Shy1"/>
</dbReference>
<protein>
    <recommendedName>
        <fullName evidence="6">SURF1-like protein</fullName>
    </recommendedName>
</protein>
<evidence type="ECO:0000256" key="5">
    <source>
        <dbReference type="ARBA" id="ARBA00023136"/>
    </source>
</evidence>
<dbReference type="PROSITE" id="PS50895">
    <property type="entry name" value="SURF1"/>
    <property type="match status" value="1"/>
</dbReference>
<dbReference type="Proteomes" id="UP000060699">
    <property type="component" value="Chromosome"/>
</dbReference>
<dbReference type="EMBL" id="CP013729">
    <property type="protein sequence ID" value="ALV08544.1"/>
    <property type="molecule type" value="Genomic_DNA"/>
</dbReference>
<dbReference type="KEGG" id="rdp:RD2015_4095"/>
<keyword evidence="8" id="KW-1185">Reference proteome</keyword>
<dbReference type="OrthoDB" id="9789940at2"/>
<keyword evidence="5 6" id="KW-0472">Membrane</keyword>
<keyword evidence="4 6" id="KW-1133">Transmembrane helix</keyword>
<evidence type="ECO:0000256" key="3">
    <source>
        <dbReference type="ARBA" id="ARBA00022692"/>
    </source>
</evidence>
<proteinExistence type="inferred from homology"/>
<evidence type="ECO:0000256" key="2">
    <source>
        <dbReference type="ARBA" id="ARBA00007165"/>
    </source>
</evidence>